<feature type="region of interest" description="Disordered" evidence="2">
    <location>
        <begin position="1"/>
        <end position="36"/>
    </location>
</feature>
<organism evidence="5 6">
    <name type="scientific">Mumia zhuanghuii</name>
    <dbReference type="NCBI Taxonomy" id="2585211"/>
    <lineage>
        <taxon>Bacteria</taxon>
        <taxon>Bacillati</taxon>
        <taxon>Actinomycetota</taxon>
        <taxon>Actinomycetes</taxon>
        <taxon>Propionibacteriales</taxon>
        <taxon>Nocardioidaceae</taxon>
        <taxon>Mumia</taxon>
    </lineage>
</organism>
<sequence length="583" mass="62744">MRACSKPAASSGRRTRGESGWSLIGPTVPRSATPVGPLQGCGYPERVSEAVAPESATPANGQIDTHTTAGKLADLDRRLDEAVHAGSAKAIEKQHAKGRQTARERIEMLFDEGSFVEIDELARHRSTAFGLEKNRPYGDGVITGYGTVDGRQVCVFSQDFTVFGGSLGEVYGEKITKIMDLAIKTGSPIVGINEGAGARIQEGVVSLGLYGEIFRRNVHASGVIPQISLIMGSCAGGHVYSPAVTDFTVMVDGTSNMFITGPDVIKTVTGEDVTMEELGGARAHNTKSGNAHYMGADEEDAIEYVKALLSYLPQNNMEDAPSYDEGADLDFSDVDLALDTLIPDSPNQPYDMHTVIESIVDDGEFLEVQPLFAPNILIGFGRVEGRSVGIVANQPMQFAGTLDIDASEKAARFVRTCDAFNVPVLTFVDVPGFLPGTDQEWTGIIRRGAKLIYAYAEATVPLVTVITRKAYGGAYDVMGSKHLGADLNIAWPTAQIAVMGAQGAVNILHRKTLAAADDPEAKRVELIDEYEQTLANPYIAAERGYVDQVVQPHETRVEIVRALRLLRSKRETLPPKKHGNIPL</sequence>
<dbReference type="OrthoDB" id="5240504at2"/>
<dbReference type="PANTHER" id="PTHR43842">
    <property type="entry name" value="PROPIONYL-COA CARBOXYLASE BETA CHAIN"/>
    <property type="match status" value="1"/>
</dbReference>
<dbReference type="InterPro" id="IPR011763">
    <property type="entry name" value="COA_CT_C"/>
</dbReference>
<gene>
    <name evidence="5" type="ORF">FE697_014910</name>
</gene>
<dbReference type="GO" id="GO:0004658">
    <property type="term" value="F:propionyl-CoA carboxylase activity"/>
    <property type="evidence" value="ECO:0007669"/>
    <property type="project" value="UniProtKB-ARBA"/>
</dbReference>
<evidence type="ECO:0000259" key="3">
    <source>
        <dbReference type="PROSITE" id="PS50980"/>
    </source>
</evidence>
<evidence type="ECO:0000313" key="6">
    <source>
        <dbReference type="Proteomes" id="UP000307768"/>
    </source>
</evidence>
<dbReference type="GO" id="GO:0015977">
    <property type="term" value="P:carbon fixation"/>
    <property type="evidence" value="ECO:0007669"/>
    <property type="project" value="UniProtKB-ARBA"/>
</dbReference>
<dbReference type="InterPro" id="IPR034733">
    <property type="entry name" value="AcCoA_carboxyl_beta"/>
</dbReference>
<dbReference type="Proteomes" id="UP000307768">
    <property type="component" value="Unassembled WGS sequence"/>
</dbReference>
<dbReference type="InterPro" id="IPR011762">
    <property type="entry name" value="COA_CT_N"/>
</dbReference>
<accession>A0A5Q6RWJ2</accession>
<reference evidence="5 6" key="1">
    <citation type="submission" date="2019-09" db="EMBL/GenBank/DDBJ databases">
        <title>Mumia zhuanghuii sp. nov. isolated from the intestinal contents of plateau pika (Ochotona curzoniae) in the Qinghai-Tibet plateau of China.</title>
        <authorList>
            <person name="Tian Z."/>
        </authorList>
    </citation>
    <scope>NUCLEOTIDE SEQUENCE [LARGE SCALE GENOMIC DNA]</scope>
    <source>
        <strain evidence="6">350</strain>
    </source>
</reference>
<dbReference type="InterPro" id="IPR051047">
    <property type="entry name" value="AccD/PCCB"/>
</dbReference>
<dbReference type="PANTHER" id="PTHR43842:SF2">
    <property type="entry name" value="PROPIONYL-COA CARBOXYLASE BETA CHAIN, MITOCHONDRIAL"/>
    <property type="match status" value="1"/>
</dbReference>
<comment type="similarity">
    <text evidence="1">Belongs to the AccD/PCCB family.</text>
</comment>
<feature type="domain" description="CoA carboxyltransferase N-terminal" evidence="3">
    <location>
        <begin position="68"/>
        <end position="324"/>
    </location>
</feature>
<evidence type="ECO:0000256" key="2">
    <source>
        <dbReference type="SAM" id="MobiDB-lite"/>
    </source>
</evidence>
<dbReference type="Pfam" id="PF01039">
    <property type="entry name" value="Carboxyl_trans"/>
    <property type="match status" value="1"/>
</dbReference>
<evidence type="ECO:0000259" key="4">
    <source>
        <dbReference type="PROSITE" id="PS50989"/>
    </source>
</evidence>
<dbReference type="GO" id="GO:0009317">
    <property type="term" value="C:acetyl-CoA carboxylase complex"/>
    <property type="evidence" value="ECO:0007669"/>
    <property type="project" value="TreeGrafter"/>
</dbReference>
<dbReference type="EMBL" id="VDFQ02000004">
    <property type="protein sequence ID" value="KAA1422434.1"/>
    <property type="molecule type" value="Genomic_DNA"/>
</dbReference>
<evidence type="ECO:0000256" key="1">
    <source>
        <dbReference type="ARBA" id="ARBA00006102"/>
    </source>
</evidence>
<dbReference type="PROSITE" id="PS50980">
    <property type="entry name" value="COA_CT_NTER"/>
    <property type="match status" value="1"/>
</dbReference>
<feature type="domain" description="CoA carboxyltransferase C-terminal" evidence="4">
    <location>
        <begin position="333"/>
        <end position="577"/>
    </location>
</feature>
<comment type="caution">
    <text evidence="5">The sequence shown here is derived from an EMBL/GenBank/DDBJ whole genome shotgun (WGS) entry which is preliminary data.</text>
</comment>
<protein>
    <submittedName>
        <fullName evidence="5">Acyl-CoA carboxylase subunit beta</fullName>
    </submittedName>
</protein>
<dbReference type="SUPFAM" id="SSF52096">
    <property type="entry name" value="ClpP/crotonase"/>
    <property type="match status" value="2"/>
</dbReference>
<dbReference type="AlphaFoldDB" id="A0A5Q6RWJ2"/>
<proteinExistence type="inferred from homology"/>
<name>A0A5Q6RWJ2_9ACTN</name>
<dbReference type="FunFam" id="3.90.226.10:FF:000017">
    <property type="entry name" value="Propionyl-CoA carboxylase subunit beta 5"/>
    <property type="match status" value="1"/>
</dbReference>
<dbReference type="Gene3D" id="3.90.226.10">
    <property type="entry name" value="2-enoyl-CoA Hydratase, Chain A, domain 1"/>
    <property type="match status" value="2"/>
</dbReference>
<dbReference type="GO" id="GO:0003989">
    <property type="term" value="F:acetyl-CoA carboxylase activity"/>
    <property type="evidence" value="ECO:0007669"/>
    <property type="project" value="UniProtKB-ARBA"/>
</dbReference>
<dbReference type="PROSITE" id="PS50989">
    <property type="entry name" value="COA_CT_CTER"/>
    <property type="match status" value="1"/>
</dbReference>
<dbReference type="InterPro" id="IPR029045">
    <property type="entry name" value="ClpP/crotonase-like_dom_sf"/>
</dbReference>
<evidence type="ECO:0000313" key="5">
    <source>
        <dbReference type="EMBL" id="KAA1422434.1"/>
    </source>
</evidence>
<dbReference type="FunFam" id="3.90.226.10:FF:000016">
    <property type="entry name" value="Propionyl-CoA carboxylase, beta subunit"/>
    <property type="match status" value="1"/>
</dbReference>